<sequence>MSAIGSLVFCTDCANMLDSSSGSMNSVLVCDYCGAHNKAKNVSDTASKTIITSTQPSSFPSLLRQKRSEIQQIERGDLQNEATIKVTCTECGRDEVRYTAVQLRSADEGSTIFYRCDCGNKWNTNN</sequence>
<feature type="binding site" evidence="8">
    <location>
        <position position="88"/>
    </location>
    <ligand>
        <name>Zn(2+)</name>
        <dbReference type="ChEBI" id="CHEBI:29105"/>
        <label>2</label>
    </ligand>
</feature>
<evidence type="ECO:0000256" key="6">
    <source>
        <dbReference type="ARBA" id="ARBA00023242"/>
    </source>
</evidence>
<feature type="binding site" evidence="8">
    <location>
        <position position="13"/>
    </location>
    <ligand>
        <name>Zn(2+)</name>
        <dbReference type="ChEBI" id="CHEBI:29105"/>
        <label>1</label>
    </ligand>
</feature>
<dbReference type="SMART" id="SM00440">
    <property type="entry name" value="ZnF_C2C2"/>
    <property type="match status" value="1"/>
</dbReference>
<dbReference type="PROSITE" id="PS51133">
    <property type="entry name" value="ZF_TFIIS_2"/>
    <property type="match status" value="1"/>
</dbReference>
<dbReference type="HOGENOM" id="CLU_093932_1_1_1"/>
<comment type="similarity">
    <text evidence="7">Belongs to the archaeal rpoM/eukaryotic RPA12/RPB9/RPC11 RNA polymerase family.</text>
</comment>
<dbReference type="Pfam" id="PF01096">
    <property type="entry name" value="Zn_ribbon_TFIIS"/>
    <property type="match status" value="1"/>
</dbReference>
<keyword evidence="12" id="KW-1185">Reference proteome</keyword>
<dbReference type="GO" id="GO:0008270">
    <property type="term" value="F:zinc ion binding"/>
    <property type="evidence" value="ECO:0007669"/>
    <property type="project" value="UniProtKB-KW"/>
</dbReference>
<keyword evidence="3 8" id="KW-0479">Metal-binding</keyword>
<evidence type="ECO:0000313" key="12">
    <source>
        <dbReference type="Proteomes" id="UP000006753"/>
    </source>
</evidence>
<dbReference type="GO" id="GO:0003676">
    <property type="term" value="F:nucleic acid binding"/>
    <property type="evidence" value="ECO:0007669"/>
    <property type="project" value="InterPro"/>
</dbReference>
<dbReference type="PIRSF" id="PIRSF005586">
    <property type="entry name" value="RNApol_RpoM"/>
    <property type="match status" value="1"/>
</dbReference>
<evidence type="ECO:0000256" key="9">
    <source>
        <dbReference type="PIRSR" id="PIRSR005586-2"/>
    </source>
</evidence>
<evidence type="ECO:0000256" key="2">
    <source>
        <dbReference type="ARBA" id="ARBA00022478"/>
    </source>
</evidence>
<feature type="binding site" evidence="8">
    <location>
        <position position="30"/>
    </location>
    <ligand>
        <name>Zn(2+)</name>
        <dbReference type="ChEBI" id="CHEBI:29105"/>
        <label>1</label>
    </ligand>
</feature>
<evidence type="ECO:0000256" key="1">
    <source>
        <dbReference type="ARBA" id="ARBA00004604"/>
    </source>
</evidence>
<dbReference type="OMA" id="EMQYHTL"/>
<dbReference type="STRING" id="1072389.K1X9B7"/>
<dbReference type="OrthoDB" id="10056816at2759"/>
<keyword evidence="7" id="KW-0804">Transcription</keyword>
<evidence type="ECO:0000313" key="11">
    <source>
        <dbReference type="EMBL" id="EKD21641.1"/>
    </source>
</evidence>
<keyword evidence="5 8" id="KW-0862">Zinc</keyword>
<feature type="binding site" evidence="8">
    <location>
        <position position="10"/>
    </location>
    <ligand>
        <name>Zn(2+)</name>
        <dbReference type="ChEBI" id="CHEBI:29105"/>
        <label>1</label>
    </ligand>
</feature>
<evidence type="ECO:0000256" key="8">
    <source>
        <dbReference type="PIRSR" id="PIRSR005586-1"/>
    </source>
</evidence>
<feature type="binding site" evidence="8">
    <location>
        <position position="91"/>
    </location>
    <ligand>
        <name>Zn(2+)</name>
        <dbReference type="ChEBI" id="CHEBI:29105"/>
        <label>2</label>
    </ligand>
</feature>
<comment type="function">
    <text evidence="7">DNA-dependent RNA polymerase catalyzes the transcription of DNA into RNA using the four ribonucleoside triphosphates as substrates.</text>
</comment>
<keyword evidence="2 7" id="KW-0240">DNA-directed RNA polymerase</keyword>
<dbReference type="InParanoid" id="K1X9B7"/>
<dbReference type="Gene3D" id="2.20.25.10">
    <property type="match status" value="1"/>
</dbReference>
<organism evidence="11 12">
    <name type="scientific">Marssonina brunnea f. sp. multigermtubi (strain MB_m1)</name>
    <name type="common">Marssonina leaf spot fungus</name>
    <dbReference type="NCBI Taxonomy" id="1072389"/>
    <lineage>
        <taxon>Eukaryota</taxon>
        <taxon>Fungi</taxon>
        <taxon>Dikarya</taxon>
        <taxon>Ascomycota</taxon>
        <taxon>Pezizomycotina</taxon>
        <taxon>Leotiomycetes</taxon>
        <taxon>Helotiales</taxon>
        <taxon>Drepanopezizaceae</taxon>
        <taxon>Drepanopeziza</taxon>
    </lineage>
</organism>
<protein>
    <recommendedName>
        <fullName evidence="7">DNA-directed RNA polymerase subunit</fullName>
    </recommendedName>
</protein>
<comment type="subcellular location">
    <subcellularLocation>
        <location evidence="1">Nucleus</location>
        <location evidence="1">Nucleolus</location>
    </subcellularLocation>
</comment>
<dbReference type="FunCoup" id="K1X9B7">
    <property type="interactions" value="654"/>
</dbReference>
<feature type="binding site" evidence="8">
    <location>
        <position position="118"/>
    </location>
    <ligand>
        <name>Zn(2+)</name>
        <dbReference type="ChEBI" id="CHEBI:29105"/>
        <label>2</label>
    </ligand>
</feature>
<dbReference type="CDD" id="cd10507">
    <property type="entry name" value="Zn-ribbon_RPA12"/>
    <property type="match status" value="1"/>
</dbReference>
<dbReference type="KEGG" id="mbe:MBM_00754"/>
<dbReference type="EMBL" id="JH921428">
    <property type="protein sequence ID" value="EKD21641.1"/>
    <property type="molecule type" value="Genomic_DNA"/>
</dbReference>
<dbReference type="PANTHER" id="PTHR11239">
    <property type="entry name" value="DNA-DIRECTED RNA POLYMERASE"/>
    <property type="match status" value="1"/>
</dbReference>
<evidence type="ECO:0000256" key="4">
    <source>
        <dbReference type="ARBA" id="ARBA00022771"/>
    </source>
</evidence>
<dbReference type="GO" id="GO:0003899">
    <property type="term" value="F:DNA-directed RNA polymerase activity"/>
    <property type="evidence" value="ECO:0007669"/>
    <property type="project" value="InterPro"/>
</dbReference>
<feature type="domain" description="TFIIS-type" evidence="10">
    <location>
        <begin position="84"/>
        <end position="123"/>
    </location>
</feature>
<feature type="zinc finger region" description="C4-type" evidence="9">
    <location>
        <begin position="10"/>
        <end position="33"/>
    </location>
</feature>
<gene>
    <name evidence="11" type="ORF">MBM_00754</name>
</gene>
<feature type="binding site" evidence="8">
    <location>
        <position position="33"/>
    </location>
    <ligand>
        <name>Zn(2+)</name>
        <dbReference type="ChEBI" id="CHEBI:29105"/>
        <label>1</label>
    </ligand>
</feature>
<dbReference type="Proteomes" id="UP000006753">
    <property type="component" value="Unassembled WGS sequence"/>
</dbReference>
<dbReference type="GO" id="GO:0005736">
    <property type="term" value="C:RNA polymerase I complex"/>
    <property type="evidence" value="ECO:0007669"/>
    <property type="project" value="TreeGrafter"/>
</dbReference>
<evidence type="ECO:0000259" key="10">
    <source>
        <dbReference type="PROSITE" id="PS51133"/>
    </source>
</evidence>
<evidence type="ECO:0000256" key="5">
    <source>
        <dbReference type="ARBA" id="ARBA00022833"/>
    </source>
</evidence>
<evidence type="ECO:0000256" key="7">
    <source>
        <dbReference type="PIRNR" id="PIRNR005586"/>
    </source>
</evidence>
<dbReference type="InterPro" id="IPR012164">
    <property type="entry name" value="Rpa12/Rpb9/Rpc10/TFS"/>
</dbReference>
<feature type="binding site" evidence="8">
    <location>
        <position position="116"/>
    </location>
    <ligand>
        <name>Zn(2+)</name>
        <dbReference type="ChEBI" id="CHEBI:29105"/>
        <label>2</label>
    </ligand>
</feature>
<name>K1X9B7_MARBU</name>
<dbReference type="InterPro" id="IPR001222">
    <property type="entry name" value="Znf_TFIIS"/>
</dbReference>
<proteinExistence type="inferred from homology"/>
<keyword evidence="4 9" id="KW-0863">Zinc-finger</keyword>
<reference evidence="11 12" key="1">
    <citation type="journal article" date="2012" name="BMC Genomics">
        <title>Sequencing the genome of Marssonina brunnea reveals fungus-poplar co-evolution.</title>
        <authorList>
            <person name="Zhu S."/>
            <person name="Cao Y.-Z."/>
            <person name="Jiang C."/>
            <person name="Tan B.-Y."/>
            <person name="Wang Z."/>
            <person name="Feng S."/>
            <person name="Zhang L."/>
            <person name="Su X.-H."/>
            <person name="Brejova B."/>
            <person name="Vinar T."/>
            <person name="Xu M."/>
            <person name="Wang M.-X."/>
            <person name="Zhang S.-G."/>
            <person name="Huang M.-R."/>
            <person name="Wu R."/>
            <person name="Zhou Y."/>
        </authorList>
    </citation>
    <scope>NUCLEOTIDE SEQUENCE [LARGE SCALE GENOMIC DNA]</scope>
    <source>
        <strain evidence="11 12">MB_m1</strain>
    </source>
</reference>
<dbReference type="GO" id="GO:0006363">
    <property type="term" value="P:termination of RNA polymerase I transcription"/>
    <property type="evidence" value="ECO:0007669"/>
    <property type="project" value="TreeGrafter"/>
</dbReference>
<evidence type="ECO:0000256" key="3">
    <source>
        <dbReference type="ARBA" id="ARBA00022723"/>
    </source>
</evidence>
<dbReference type="eggNOG" id="KOG2907">
    <property type="taxonomic scope" value="Eukaryota"/>
</dbReference>
<accession>K1X9B7</accession>
<dbReference type="SUPFAM" id="SSF57783">
    <property type="entry name" value="Zinc beta-ribbon"/>
    <property type="match status" value="1"/>
</dbReference>
<keyword evidence="6 7" id="KW-0539">Nucleus</keyword>
<dbReference type="PANTHER" id="PTHR11239:SF14">
    <property type="entry name" value="DNA-DIRECTED RNA POLYMERASE I SUBUNIT RPA12"/>
    <property type="match status" value="1"/>
</dbReference>
<dbReference type="InterPro" id="IPR034004">
    <property type="entry name" value="Zn_ribbon_RPA12_C"/>
</dbReference>
<dbReference type="AlphaFoldDB" id="K1X9B7"/>